<reference evidence="2" key="1">
    <citation type="submission" date="2022-11" db="EMBL/GenBank/DDBJ databases">
        <title>The characterization of three novel Bacteroidetes species and genomic analysis of their roles in tidal elemental geochemical cycles.</title>
        <authorList>
            <person name="Ma K.-J."/>
        </authorList>
    </citation>
    <scope>NUCLEOTIDE SEQUENCE</scope>
    <source>
        <strain evidence="2">M415</strain>
    </source>
</reference>
<feature type="signal peptide" evidence="1">
    <location>
        <begin position="1"/>
        <end position="20"/>
    </location>
</feature>
<evidence type="ECO:0000313" key="2">
    <source>
        <dbReference type="EMBL" id="MCX2720063.1"/>
    </source>
</evidence>
<gene>
    <name evidence="2" type="ORF">OO016_10665</name>
</gene>
<evidence type="ECO:0000313" key="3">
    <source>
        <dbReference type="Proteomes" id="UP001207116"/>
    </source>
</evidence>
<dbReference type="SUPFAM" id="SSF109854">
    <property type="entry name" value="DinB/YfiT-like putative metalloenzymes"/>
    <property type="match status" value="1"/>
</dbReference>
<dbReference type="EMBL" id="JAPFQP010000003">
    <property type="protein sequence ID" value="MCX2720063.1"/>
    <property type="molecule type" value="Genomic_DNA"/>
</dbReference>
<sequence>MKYLLTVLCLISLVVMNAQNKDNEELPYYEIPDYPESYSAGTVVSRMIDGLGFRYYWATENLRETDLAYRPGKDSRSADETLDHILGLSRVILNSALQKPNDGSQSGEETLSFTEKRSQTLNNLRKASLVFLEADHLEEHPVIFRNADRETAFPFWNQINGPIADALWHCGQIVSLRRQSGNPFPKGVSVFLGNRQN</sequence>
<evidence type="ECO:0000256" key="1">
    <source>
        <dbReference type="SAM" id="SignalP"/>
    </source>
</evidence>
<keyword evidence="3" id="KW-1185">Reference proteome</keyword>
<protein>
    <recommendedName>
        <fullName evidence="4">DinB family protein</fullName>
    </recommendedName>
</protein>
<feature type="chain" id="PRO_5042222634" description="DinB family protein" evidence="1">
    <location>
        <begin position="21"/>
        <end position="197"/>
    </location>
</feature>
<dbReference type="InterPro" id="IPR034660">
    <property type="entry name" value="DinB/YfiT-like"/>
</dbReference>
<evidence type="ECO:0008006" key="4">
    <source>
        <dbReference type="Google" id="ProtNLM"/>
    </source>
</evidence>
<dbReference type="Gene3D" id="1.20.120.450">
    <property type="entry name" value="dinb family like domain"/>
    <property type="match status" value="1"/>
</dbReference>
<dbReference type="Proteomes" id="UP001207116">
    <property type="component" value="Unassembled WGS sequence"/>
</dbReference>
<comment type="caution">
    <text evidence="2">The sequence shown here is derived from an EMBL/GenBank/DDBJ whole genome shotgun (WGS) entry which is preliminary data.</text>
</comment>
<organism evidence="2 3">
    <name type="scientific">Lentiprolixibacter aurantiacus</name>
    <dbReference type="NCBI Taxonomy" id="2993939"/>
    <lineage>
        <taxon>Bacteria</taxon>
        <taxon>Pseudomonadati</taxon>
        <taxon>Bacteroidota</taxon>
        <taxon>Flavobacteriia</taxon>
        <taxon>Flavobacteriales</taxon>
        <taxon>Flavobacteriaceae</taxon>
        <taxon>Lentiprolixibacter</taxon>
    </lineage>
</organism>
<keyword evidence="1" id="KW-0732">Signal</keyword>
<name>A0AAE3MMA7_9FLAO</name>
<proteinExistence type="predicted"/>
<dbReference type="RefSeq" id="WP_266013516.1">
    <property type="nucleotide sequence ID" value="NZ_JAPFQP010000003.1"/>
</dbReference>
<dbReference type="AlphaFoldDB" id="A0AAE3MMA7"/>
<accession>A0AAE3MMA7</accession>